<dbReference type="Proteomes" id="UP000008291">
    <property type="component" value="Chromosome"/>
</dbReference>
<keyword evidence="2" id="KW-0812">Transmembrane</keyword>
<evidence type="ECO:0000256" key="2">
    <source>
        <dbReference type="SAM" id="Phobius"/>
    </source>
</evidence>
<reference evidence="3 4" key="1">
    <citation type="journal article" date="2006" name="J. Bacteriol.">
        <title>The genome sequence of the obligately chemolithoautotrophic, facultatively anaerobic bacterium Thiobacillus denitrificans.</title>
        <authorList>
            <person name="Beller H.R."/>
            <person name="Chain P.S."/>
            <person name="Letain T.E."/>
            <person name="Chakicherla A."/>
            <person name="Larimer F.W."/>
            <person name="Richardson P.M."/>
            <person name="Coleman M.A."/>
            <person name="Wood A.P."/>
            <person name="Kelly D.P."/>
        </authorList>
    </citation>
    <scope>NUCLEOTIDE SEQUENCE [LARGE SCALE GENOMIC DNA]</scope>
    <source>
        <strain evidence="3 4">ATCC 25259</strain>
    </source>
</reference>
<dbReference type="HOGENOM" id="CLU_2025685_0_0_4"/>
<evidence type="ECO:0000313" key="3">
    <source>
        <dbReference type="EMBL" id="AAZ98198.1"/>
    </source>
</evidence>
<dbReference type="EMBL" id="CP000116">
    <property type="protein sequence ID" value="AAZ98198.1"/>
    <property type="molecule type" value="Genomic_DNA"/>
</dbReference>
<dbReference type="STRING" id="292415.Tbd_2245"/>
<keyword evidence="2" id="KW-0472">Membrane</keyword>
<feature type="region of interest" description="Disordered" evidence="1">
    <location>
        <begin position="54"/>
        <end position="79"/>
    </location>
</feature>
<gene>
    <name evidence="3" type="ordered locus">Tbd_2245</name>
</gene>
<sequence length="122" mass="13388">MASWLRNWFENLTQTRKFHPSWILIGVIVSAFLAALVWGAAVLLTRAEADDLTPVDTRIPTGGDAVHEGAPATITPPAVPREAPQKTIQVRFLPPAAQWERIPAATPAPTPLPWARPLRRVT</sequence>
<name>Q3SGP9_THIDA</name>
<feature type="transmembrane region" description="Helical" evidence="2">
    <location>
        <begin position="20"/>
        <end position="44"/>
    </location>
</feature>
<dbReference type="RefSeq" id="WP_011312757.1">
    <property type="nucleotide sequence ID" value="NC_007404.1"/>
</dbReference>
<accession>Q3SGP9</accession>
<evidence type="ECO:0000256" key="1">
    <source>
        <dbReference type="SAM" id="MobiDB-lite"/>
    </source>
</evidence>
<organism evidence="3 4">
    <name type="scientific">Thiobacillus denitrificans (strain ATCC 25259 / T1)</name>
    <dbReference type="NCBI Taxonomy" id="292415"/>
    <lineage>
        <taxon>Bacteria</taxon>
        <taxon>Pseudomonadati</taxon>
        <taxon>Pseudomonadota</taxon>
        <taxon>Betaproteobacteria</taxon>
        <taxon>Nitrosomonadales</taxon>
        <taxon>Thiobacillaceae</taxon>
        <taxon>Thiobacillus</taxon>
    </lineage>
</organism>
<keyword evidence="4" id="KW-1185">Reference proteome</keyword>
<proteinExistence type="predicted"/>
<dbReference type="KEGG" id="tbd:Tbd_2245"/>
<evidence type="ECO:0000313" key="4">
    <source>
        <dbReference type="Proteomes" id="UP000008291"/>
    </source>
</evidence>
<keyword evidence="2" id="KW-1133">Transmembrane helix</keyword>
<dbReference type="AlphaFoldDB" id="Q3SGP9"/>
<protein>
    <submittedName>
        <fullName evidence="3">Uncharacterized protein</fullName>
    </submittedName>
</protein>